<dbReference type="EMBL" id="CALNXK010000139">
    <property type="protein sequence ID" value="CAH3167007.1"/>
    <property type="molecule type" value="Genomic_DNA"/>
</dbReference>
<accession>A0ABN8QMP5</accession>
<dbReference type="Proteomes" id="UP001159405">
    <property type="component" value="Unassembled WGS sequence"/>
</dbReference>
<comment type="caution">
    <text evidence="2">The sequence shown here is derived from an EMBL/GenBank/DDBJ whole genome shotgun (WGS) entry which is preliminary data.</text>
</comment>
<organism evidence="2 3">
    <name type="scientific">Porites lobata</name>
    <dbReference type="NCBI Taxonomy" id="104759"/>
    <lineage>
        <taxon>Eukaryota</taxon>
        <taxon>Metazoa</taxon>
        <taxon>Cnidaria</taxon>
        <taxon>Anthozoa</taxon>
        <taxon>Hexacorallia</taxon>
        <taxon>Scleractinia</taxon>
        <taxon>Fungiina</taxon>
        <taxon>Poritidae</taxon>
        <taxon>Porites</taxon>
    </lineage>
</organism>
<keyword evidence="3" id="KW-1185">Reference proteome</keyword>
<feature type="region of interest" description="Disordered" evidence="1">
    <location>
        <begin position="165"/>
        <end position="200"/>
    </location>
</feature>
<feature type="non-terminal residue" evidence="2">
    <location>
        <position position="225"/>
    </location>
</feature>
<evidence type="ECO:0000256" key="1">
    <source>
        <dbReference type="SAM" id="MobiDB-lite"/>
    </source>
</evidence>
<feature type="compositionally biased region" description="Low complexity" evidence="1">
    <location>
        <begin position="174"/>
        <end position="183"/>
    </location>
</feature>
<sequence>FQENRISCKCKNTCSTKRTANTNRGCPCKGAGRTCGSECSCGSTAKPCRNKVKLYSHKQQQNFPLYEFHYHFTTASLQVSLYSFALNSLVETQDAIQFRATEGPCLIKLKAEEEERVRENNDVKEFIQTLDEPMMRTLCIRSMRRGVGSMDFIQGLLIMEDDLDEGHEEDETDVTPTPTTSTDLACSSTAETPDPAPSPGNNAIPWCKCGVCQIMPQEVENKCCG</sequence>
<feature type="non-terminal residue" evidence="2">
    <location>
        <position position="1"/>
    </location>
</feature>
<evidence type="ECO:0008006" key="4">
    <source>
        <dbReference type="Google" id="ProtNLM"/>
    </source>
</evidence>
<reference evidence="2 3" key="1">
    <citation type="submission" date="2022-05" db="EMBL/GenBank/DDBJ databases">
        <authorList>
            <consortium name="Genoscope - CEA"/>
            <person name="William W."/>
        </authorList>
    </citation>
    <scope>NUCLEOTIDE SEQUENCE [LARGE SCALE GENOMIC DNA]</scope>
</reference>
<evidence type="ECO:0000313" key="2">
    <source>
        <dbReference type="EMBL" id="CAH3167007.1"/>
    </source>
</evidence>
<evidence type="ECO:0000313" key="3">
    <source>
        <dbReference type="Proteomes" id="UP001159405"/>
    </source>
</evidence>
<name>A0ABN8QMP5_9CNID</name>
<protein>
    <recommendedName>
        <fullName evidence="4">Tesmin/TSO1-like CXC domain-containing protein</fullName>
    </recommendedName>
</protein>
<gene>
    <name evidence="2" type="ORF">PLOB_00007978</name>
</gene>
<proteinExistence type="predicted"/>